<comment type="caution">
    <text evidence="2">The sequence shown here is derived from an EMBL/GenBank/DDBJ whole genome shotgun (WGS) entry which is preliminary data.</text>
</comment>
<evidence type="ECO:0000313" key="2">
    <source>
        <dbReference type="EMBL" id="CAD6503606.1"/>
    </source>
</evidence>
<evidence type="ECO:0000313" key="3">
    <source>
        <dbReference type="Proteomes" id="UP000683417"/>
    </source>
</evidence>
<proteinExistence type="predicted"/>
<organism evidence="2 3">
    <name type="scientific">Blumeria graminis f. sp. triticale</name>
    <dbReference type="NCBI Taxonomy" id="1689686"/>
    <lineage>
        <taxon>Eukaryota</taxon>
        <taxon>Fungi</taxon>
        <taxon>Dikarya</taxon>
        <taxon>Ascomycota</taxon>
        <taxon>Pezizomycotina</taxon>
        <taxon>Leotiomycetes</taxon>
        <taxon>Erysiphales</taxon>
        <taxon>Erysiphaceae</taxon>
        <taxon>Blumeria</taxon>
    </lineage>
</organism>
<feature type="chain" id="PRO_5040989481" evidence="1">
    <location>
        <begin position="21"/>
        <end position="139"/>
    </location>
</feature>
<dbReference type="EMBL" id="CAJHIT010000007">
    <property type="protein sequence ID" value="CAD6503606.1"/>
    <property type="molecule type" value="Genomic_DNA"/>
</dbReference>
<protein>
    <submittedName>
        <fullName evidence="2">BgTH12-03266</fullName>
    </submittedName>
</protein>
<keyword evidence="1" id="KW-0732">Signal</keyword>
<reference evidence="2" key="1">
    <citation type="submission" date="2020-10" db="EMBL/GenBank/DDBJ databases">
        <authorList>
            <person name="Muller C M."/>
        </authorList>
    </citation>
    <scope>NUCLEOTIDE SEQUENCE</scope>
    <source>
        <strain evidence="2">THUN-12</strain>
    </source>
</reference>
<dbReference type="AlphaFoldDB" id="A0A9W4DNZ8"/>
<name>A0A9W4DNZ8_BLUGR</name>
<feature type="signal peptide" evidence="1">
    <location>
        <begin position="1"/>
        <end position="20"/>
    </location>
</feature>
<accession>A0A9W4DNZ8</accession>
<dbReference type="Proteomes" id="UP000683417">
    <property type="component" value="Unassembled WGS sequence"/>
</dbReference>
<gene>
    <name evidence="2" type="ORF">BGTH12_LOCUS4964</name>
</gene>
<sequence>MTPLKYLALIAFTIVHEVSGTWTIDKGINCDGVEYSGQNLEQFLNMRCSSQRQGSYGLNDYSHPREALDDGTGISLYFIRLPTVSQGGTMHYDVPSTYYLAVNEHCVFYYGAKISQPLRDNQLVTSNQIERCVALTGYY</sequence>
<evidence type="ECO:0000256" key="1">
    <source>
        <dbReference type="SAM" id="SignalP"/>
    </source>
</evidence>